<dbReference type="SUPFAM" id="SSF53756">
    <property type="entry name" value="UDP-Glycosyltransferase/glycogen phosphorylase"/>
    <property type="match status" value="1"/>
</dbReference>
<dbReference type="PANTHER" id="PTHR43685:SF2">
    <property type="entry name" value="GLYCOSYLTRANSFERASE 2-LIKE DOMAIN-CONTAINING PROTEIN"/>
    <property type="match status" value="1"/>
</dbReference>
<dbReference type="PANTHER" id="PTHR43685">
    <property type="entry name" value="GLYCOSYLTRANSFERASE"/>
    <property type="match status" value="1"/>
</dbReference>
<evidence type="ECO:0000313" key="3">
    <source>
        <dbReference type="Proteomes" id="UP001180840"/>
    </source>
</evidence>
<dbReference type="CDD" id="cd00761">
    <property type="entry name" value="Glyco_tranf_GTA_type"/>
    <property type="match status" value="1"/>
</dbReference>
<dbReference type="InterPro" id="IPR001173">
    <property type="entry name" value="Glyco_trans_2-like"/>
</dbReference>
<reference evidence="2" key="1">
    <citation type="submission" date="2023-07" db="EMBL/GenBank/DDBJ databases">
        <title>Sequencing the genomes of 1000 actinobacteria strains.</title>
        <authorList>
            <person name="Klenk H.-P."/>
        </authorList>
    </citation>
    <scope>NUCLEOTIDE SEQUENCE</scope>
    <source>
        <strain evidence="2">DSM 107476</strain>
    </source>
</reference>
<dbReference type="Gene3D" id="3.90.550.10">
    <property type="entry name" value="Spore Coat Polysaccharide Biosynthesis Protein SpsA, Chain A"/>
    <property type="match status" value="1"/>
</dbReference>
<proteinExistence type="predicted"/>
<dbReference type="InterPro" id="IPR050834">
    <property type="entry name" value="Glycosyltransf_2"/>
</dbReference>
<sequence length="748" mass="83013">MNDIEHNVRAYDLLHDESARNAERDWLLKIQKRGWISPLANRDFAPGVSVIIPAHKAVDTIGITIRSLLNQSLPYAHFEVIVVCNGEDDGTSAVLNNIGEAHSEFGLRIFHSDIANAGSARNMGLSLARHEYVTFVDADDEVETNFLSQSLSLADEHLVVASPIVNCTSEGVKEEDNSLNKRIAGAADTTVALEDVPWLLGFNACKLVSTRVLLGLQYRSDLVSGEDLVFFANLLSVPGLQVKFPATGNEAAYIRHLRPDSISRQTESFDFNVRQRVDCIAALRDIRVDDSKLNARNTLENAQLGFVKRYLASRPQDSSKLEEYLAQTGFLDFPWESINAGTARDLAISYCFSPFSDTSAVVAEKAIAERGRVVDVISNDMSKVRKKDHSVSFLAARWIDRHIVVDTPPSFAGWEPISKFGEKAFEEAERLSRQKGGYETLYSRALWVGSHVAAAMFKNRHPEVKWTAEFSDPLRFGVEGQRREGAFTKNAVSDTLFRILVSRGWESLEVETLFDLVEAATMLLADEVVFTNANQADFMLSHYPAPFAQAVRDKSIVRPHPTPPNASYYAVLSKHSVASDRVNIGYFGSFYINRGLGDLFTALINTSAAERRKVAVHIFCNAVEEARTQVRDWGLGDVVSVNPYLPYMEFLNASTKFDVLLVNDVSRGPHLPVNPFLPSKLSDYRGAGARIWGLIDLDSPLSREHIDYKSTVGNSRAIMETLKEIISDHFERSSPSIGVSSTPTSSLT</sequence>
<gene>
    <name evidence="2" type="ORF">J2S39_001562</name>
</gene>
<dbReference type="RefSeq" id="WP_290195076.1">
    <property type="nucleotide sequence ID" value="NZ_CP047654.1"/>
</dbReference>
<evidence type="ECO:0000313" key="2">
    <source>
        <dbReference type="EMBL" id="MDR7329886.1"/>
    </source>
</evidence>
<feature type="domain" description="Glycosyltransferase 2-like" evidence="1">
    <location>
        <begin position="49"/>
        <end position="172"/>
    </location>
</feature>
<dbReference type="InterPro" id="IPR029044">
    <property type="entry name" value="Nucleotide-diphossugar_trans"/>
</dbReference>
<dbReference type="Proteomes" id="UP001180840">
    <property type="component" value="Unassembled WGS sequence"/>
</dbReference>
<comment type="caution">
    <text evidence="2">The sequence shown here is derived from an EMBL/GenBank/DDBJ whole genome shotgun (WGS) entry which is preliminary data.</text>
</comment>
<dbReference type="SUPFAM" id="SSF53448">
    <property type="entry name" value="Nucleotide-diphospho-sugar transferases"/>
    <property type="match status" value="1"/>
</dbReference>
<dbReference type="EMBL" id="JAVDXZ010000001">
    <property type="protein sequence ID" value="MDR7329886.1"/>
    <property type="molecule type" value="Genomic_DNA"/>
</dbReference>
<name>A0ABU1ZY81_9CORY</name>
<dbReference type="Pfam" id="PF00535">
    <property type="entry name" value="Glycos_transf_2"/>
    <property type="match status" value="1"/>
</dbReference>
<evidence type="ECO:0000259" key="1">
    <source>
        <dbReference type="Pfam" id="PF00535"/>
    </source>
</evidence>
<accession>A0ABU1ZY81</accession>
<keyword evidence="3" id="KW-1185">Reference proteome</keyword>
<protein>
    <submittedName>
        <fullName evidence="2">Glycosyltransferase involved in cell wall biosynthesis</fullName>
    </submittedName>
</protein>
<organism evidence="2 3">
    <name type="scientific">Corynebacterium guangdongense</name>
    <dbReference type="NCBI Taxonomy" id="1783348"/>
    <lineage>
        <taxon>Bacteria</taxon>
        <taxon>Bacillati</taxon>
        <taxon>Actinomycetota</taxon>
        <taxon>Actinomycetes</taxon>
        <taxon>Mycobacteriales</taxon>
        <taxon>Corynebacteriaceae</taxon>
        <taxon>Corynebacterium</taxon>
    </lineage>
</organism>